<proteinExistence type="predicted"/>
<protein>
    <recommendedName>
        <fullName evidence="3">Amidohydrolase-related domain-containing protein</fullName>
    </recommendedName>
</protein>
<dbReference type="AlphaFoldDB" id="A0A2H0KRM1"/>
<dbReference type="EMBL" id="PCVN01000003">
    <property type="protein sequence ID" value="PIQ74786.1"/>
    <property type="molecule type" value="Genomic_DNA"/>
</dbReference>
<dbReference type="PANTHER" id="PTHR32027:SF0">
    <property type="entry name" value="CYTOSINE DEAMINASE"/>
    <property type="match status" value="1"/>
</dbReference>
<dbReference type="Proteomes" id="UP000231550">
    <property type="component" value="Unassembled WGS sequence"/>
</dbReference>
<evidence type="ECO:0008006" key="3">
    <source>
        <dbReference type="Google" id="ProtNLM"/>
    </source>
</evidence>
<comment type="caution">
    <text evidence="1">The sequence shown here is derived from an EMBL/GenBank/DDBJ whole genome shotgun (WGS) entry which is preliminary data.</text>
</comment>
<accession>A0A2H0KRM1</accession>
<dbReference type="SUPFAM" id="SSF51556">
    <property type="entry name" value="Metallo-dependent hydrolases"/>
    <property type="match status" value="1"/>
</dbReference>
<name>A0A2H0KRM1_9BACT</name>
<dbReference type="PANTHER" id="PTHR32027">
    <property type="entry name" value="CYTOSINE DEAMINASE"/>
    <property type="match status" value="1"/>
</dbReference>
<evidence type="ECO:0000313" key="2">
    <source>
        <dbReference type="Proteomes" id="UP000231550"/>
    </source>
</evidence>
<dbReference type="InterPro" id="IPR032466">
    <property type="entry name" value="Metal_Hydrolase"/>
</dbReference>
<dbReference type="InterPro" id="IPR052349">
    <property type="entry name" value="Metallo-hydrolase_Enzymes"/>
</dbReference>
<organism evidence="1 2">
    <name type="scientific">Candidatus Portnoybacteria bacterium CG11_big_fil_rev_8_21_14_0_20_44_10</name>
    <dbReference type="NCBI Taxonomy" id="1974818"/>
    <lineage>
        <taxon>Bacteria</taxon>
        <taxon>Candidatus Portnoyibacteriota</taxon>
    </lineage>
</organism>
<sequence length="405" mass="45618">MLREKAPLKRGIIGPREISEYDEMFLSLVFERGGFYNAHGHLDRAGTLKDVYLKHINTTPLAASLHSLPVKQNLVGDLHNGIAYTEEDLRERMARVIERLISYGTTGLATCIDVSPDIREDGLLAWRVAREIKEIFADRIAIRLGPHPIFGFKDGTGRWDVYQEAAKTSDFLTCLPEKDLYFDESVRDSKVGFRKHIRMVFDLACELGKEVHLHLDQLNDPAEKGTKTLIEGLRWLNQPAISEHSGPAVWAIHMLSPAAYSEKDFAEVVDGLLEHNIGVIVCATAGLSNRQPRPINAPTHNSITRVLELIKCKVPILFGTDNICDFFVPQANGDMLEELKVAGLSIRFPLPDVLAKLAAGEKLNEVDRERVGQALYQEEKTFKELDPAWQSAVDLVKDLEKKRWY</sequence>
<dbReference type="Gene3D" id="3.20.20.140">
    <property type="entry name" value="Metal-dependent hydrolases"/>
    <property type="match status" value="1"/>
</dbReference>
<dbReference type="GO" id="GO:0016814">
    <property type="term" value="F:hydrolase activity, acting on carbon-nitrogen (but not peptide) bonds, in cyclic amidines"/>
    <property type="evidence" value="ECO:0007669"/>
    <property type="project" value="TreeGrafter"/>
</dbReference>
<gene>
    <name evidence="1" type="ORF">COV85_00165</name>
</gene>
<evidence type="ECO:0000313" key="1">
    <source>
        <dbReference type="EMBL" id="PIQ74786.1"/>
    </source>
</evidence>
<reference evidence="1 2" key="1">
    <citation type="submission" date="2017-09" db="EMBL/GenBank/DDBJ databases">
        <title>Depth-based differentiation of microbial function through sediment-hosted aquifers and enrichment of novel symbionts in the deep terrestrial subsurface.</title>
        <authorList>
            <person name="Probst A.J."/>
            <person name="Ladd B."/>
            <person name="Jarett J.K."/>
            <person name="Geller-Mcgrath D.E."/>
            <person name="Sieber C.M."/>
            <person name="Emerson J.B."/>
            <person name="Anantharaman K."/>
            <person name="Thomas B.C."/>
            <person name="Malmstrom R."/>
            <person name="Stieglmeier M."/>
            <person name="Klingl A."/>
            <person name="Woyke T."/>
            <person name="Ryan C.M."/>
            <person name="Banfield J.F."/>
        </authorList>
    </citation>
    <scope>NUCLEOTIDE SEQUENCE [LARGE SCALE GENOMIC DNA]</scope>
    <source>
        <strain evidence="1">CG11_big_fil_rev_8_21_14_0_20_44_10</strain>
    </source>
</reference>